<evidence type="ECO:0000313" key="1">
    <source>
        <dbReference type="EMBL" id="MEQ2304001.1"/>
    </source>
</evidence>
<gene>
    <name evidence="1" type="ORF">AMECASPLE_022533</name>
</gene>
<dbReference type="Proteomes" id="UP001469553">
    <property type="component" value="Unassembled WGS sequence"/>
</dbReference>
<evidence type="ECO:0000313" key="2">
    <source>
        <dbReference type="Proteomes" id="UP001469553"/>
    </source>
</evidence>
<comment type="caution">
    <text evidence="1">The sequence shown here is derived from an EMBL/GenBank/DDBJ whole genome shotgun (WGS) entry which is preliminary data.</text>
</comment>
<name>A0ABV0ZD62_9TELE</name>
<keyword evidence="2" id="KW-1185">Reference proteome</keyword>
<accession>A0ABV0ZD62</accession>
<sequence>MSCIQSKTYFELNAAFNIFLKFTEERVDNHSEKMIFFQGSIQVWNQVLELRTEYELVPLLLHLCAGMKSGNNLQCSILNNALFEKARQLCGYTQQCQLHKSTDLR</sequence>
<organism evidence="1 2">
    <name type="scientific">Ameca splendens</name>
    <dbReference type="NCBI Taxonomy" id="208324"/>
    <lineage>
        <taxon>Eukaryota</taxon>
        <taxon>Metazoa</taxon>
        <taxon>Chordata</taxon>
        <taxon>Craniata</taxon>
        <taxon>Vertebrata</taxon>
        <taxon>Euteleostomi</taxon>
        <taxon>Actinopterygii</taxon>
        <taxon>Neopterygii</taxon>
        <taxon>Teleostei</taxon>
        <taxon>Neoteleostei</taxon>
        <taxon>Acanthomorphata</taxon>
        <taxon>Ovalentaria</taxon>
        <taxon>Atherinomorphae</taxon>
        <taxon>Cyprinodontiformes</taxon>
        <taxon>Goodeidae</taxon>
        <taxon>Ameca</taxon>
    </lineage>
</organism>
<reference evidence="1 2" key="1">
    <citation type="submission" date="2021-06" db="EMBL/GenBank/DDBJ databases">
        <authorList>
            <person name="Palmer J.M."/>
        </authorList>
    </citation>
    <scope>NUCLEOTIDE SEQUENCE [LARGE SCALE GENOMIC DNA]</scope>
    <source>
        <strain evidence="1 2">AS_MEX2019</strain>
        <tissue evidence="1">Muscle</tissue>
    </source>
</reference>
<dbReference type="EMBL" id="JAHRIP010058444">
    <property type="protein sequence ID" value="MEQ2304001.1"/>
    <property type="molecule type" value="Genomic_DNA"/>
</dbReference>
<proteinExistence type="predicted"/>
<protein>
    <submittedName>
        <fullName evidence="1">Uncharacterized protein</fullName>
    </submittedName>
</protein>